<comment type="caution">
    <text evidence="1">The sequence shown here is derived from an EMBL/GenBank/DDBJ whole genome shotgun (WGS) entry which is preliminary data.</text>
</comment>
<evidence type="ECO:0000313" key="1">
    <source>
        <dbReference type="EMBL" id="MDT2797087.1"/>
    </source>
</evidence>
<gene>
    <name evidence="1" type="ORF">P7H47_07515</name>
</gene>
<sequence length="138" mass="16174">MDKVGKIKRKIKREPDISLFEYEGFECVIARNNLGVLCGYLSFKLGHKLYGATIEYMETHFPYLPFHGGVTFANKGIYVDLQIITNDWYIGFDCAHSFDYIPAYENRIDGLEYRDHKYVKQRLKESVMYLIRNGVRGK</sequence>
<evidence type="ECO:0000313" key="2">
    <source>
        <dbReference type="Proteomes" id="UP001255696"/>
    </source>
</evidence>
<dbReference type="RefSeq" id="WP_311897776.1">
    <property type="nucleotide sequence ID" value="NZ_JARQBI010000016.1"/>
</dbReference>
<dbReference type="Proteomes" id="UP001255696">
    <property type="component" value="Unassembled WGS sequence"/>
</dbReference>
<organism evidence="1 2">
    <name type="scientific">Enterococcus cecorum</name>
    <dbReference type="NCBI Taxonomy" id="44008"/>
    <lineage>
        <taxon>Bacteria</taxon>
        <taxon>Bacillati</taxon>
        <taxon>Bacillota</taxon>
        <taxon>Bacilli</taxon>
        <taxon>Lactobacillales</taxon>
        <taxon>Enterococcaceae</taxon>
        <taxon>Enterococcus</taxon>
    </lineage>
</organism>
<name>A0AAW8TVC9_9ENTE</name>
<reference evidence="1" key="1">
    <citation type="submission" date="2023-03" db="EMBL/GenBank/DDBJ databases">
        <authorList>
            <person name="Shen W."/>
            <person name="Cai J."/>
        </authorList>
    </citation>
    <scope>NUCLEOTIDE SEQUENCE</scope>
    <source>
        <strain evidence="1">B245-2</strain>
    </source>
</reference>
<dbReference type="AlphaFoldDB" id="A0AAW8TVC9"/>
<accession>A0AAW8TVC9</accession>
<proteinExistence type="predicted"/>
<protein>
    <submittedName>
        <fullName evidence="1">Uncharacterized protein</fullName>
    </submittedName>
</protein>
<dbReference type="EMBL" id="JARQBI010000016">
    <property type="protein sequence ID" value="MDT2797087.1"/>
    <property type="molecule type" value="Genomic_DNA"/>
</dbReference>